<dbReference type="HAMAP" id="MF_00063">
    <property type="entry name" value="CysH"/>
    <property type="match status" value="1"/>
</dbReference>
<dbReference type="EC" id="1.8.4.10" evidence="4"/>
<dbReference type="SUPFAM" id="SSF52402">
    <property type="entry name" value="Adenine nucleotide alpha hydrolases-like"/>
    <property type="match status" value="1"/>
</dbReference>
<dbReference type="EMBL" id="SJST01000005">
    <property type="protein sequence ID" value="TCD13534.1"/>
    <property type="molecule type" value="Genomic_DNA"/>
</dbReference>
<dbReference type="Pfam" id="PF01507">
    <property type="entry name" value="PAPS_reduct"/>
    <property type="match status" value="1"/>
</dbReference>
<protein>
    <recommendedName>
        <fullName evidence="4">Adenosine 5'-phosphosulfate reductase</fullName>
        <shortName evidence="4">APS reductase</shortName>
        <ecNumber evidence="4">1.8.4.10</ecNumber>
    </recommendedName>
    <alternativeName>
        <fullName evidence="4">5'-adenylylsulfate reductase</fullName>
    </alternativeName>
    <alternativeName>
        <fullName evidence="4">Thioredoxin-dependent 5'-adenylylsulfate reductase</fullName>
    </alternativeName>
</protein>
<evidence type="ECO:0000256" key="1">
    <source>
        <dbReference type="ARBA" id="ARBA00009732"/>
    </source>
</evidence>
<keyword evidence="4" id="KW-0411">Iron-sulfur</keyword>
<name>A0A4R0P8Z4_9HYPH</name>
<comment type="cofactor">
    <cofactor evidence="4">
        <name>[4Fe-4S] cluster</name>
        <dbReference type="ChEBI" id="CHEBI:49883"/>
    </cofactor>
    <text evidence="4">Binds 1 [4Fe-4S] cluster per subunit.</text>
</comment>
<dbReference type="NCBIfam" id="NF002537">
    <property type="entry name" value="PRK02090.1"/>
    <property type="match status" value="1"/>
</dbReference>
<dbReference type="InterPro" id="IPR004511">
    <property type="entry name" value="PAPS/APS_Rdtase"/>
</dbReference>
<organism evidence="6 7">
    <name type="scientific">Oricola cellulosilytica</name>
    <dbReference type="NCBI Taxonomy" id="1429082"/>
    <lineage>
        <taxon>Bacteria</taxon>
        <taxon>Pseudomonadati</taxon>
        <taxon>Pseudomonadota</taxon>
        <taxon>Alphaproteobacteria</taxon>
        <taxon>Hyphomicrobiales</taxon>
        <taxon>Ahrensiaceae</taxon>
        <taxon>Oricola</taxon>
    </lineage>
</organism>
<dbReference type="InterPro" id="IPR014729">
    <property type="entry name" value="Rossmann-like_a/b/a_fold"/>
</dbReference>
<feature type="binding site" evidence="4">
    <location>
        <position position="185"/>
    </location>
    <ligand>
        <name>[4Fe-4S] cluster</name>
        <dbReference type="ChEBI" id="CHEBI:49883"/>
    </ligand>
</feature>
<reference evidence="6 7" key="1">
    <citation type="journal article" date="2015" name="Antonie Van Leeuwenhoek">
        <title>Oricola cellulosilytica gen. nov., sp. nov., a cellulose-degrading bacterium of the family Phyllobacteriaceae isolated from surface seashore water, and emended descriptions of Mesorhizobium loti and Phyllobacterium myrsinacearum.</title>
        <authorList>
            <person name="Hameed A."/>
            <person name="Shahina M."/>
            <person name="Lai W.A."/>
            <person name="Lin S.Y."/>
            <person name="Young L.S."/>
            <person name="Liu Y.C."/>
            <person name="Hsu Y.H."/>
            <person name="Young C.C."/>
        </authorList>
    </citation>
    <scope>NUCLEOTIDE SEQUENCE [LARGE SCALE GENOMIC DNA]</scope>
    <source>
        <strain evidence="6 7">KCTC 52183</strain>
    </source>
</reference>
<keyword evidence="4" id="KW-0963">Cytoplasm</keyword>
<dbReference type="GO" id="GO:0043866">
    <property type="term" value="F:adenylyl-sulfate reductase (thioredoxin) activity"/>
    <property type="evidence" value="ECO:0007669"/>
    <property type="project" value="UniProtKB-EC"/>
</dbReference>
<gene>
    <name evidence="4" type="primary">cysH</name>
    <name evidence="6" type="ORF">E0D97_13645</name>
</gene>
<proteinExistence type="inferred from homology"/>
<comment type="pathway">
    <text evidence="3 4">Sulfur metabolism; hydrogen sulfide biosynthesis; sulfite from sulfate.</text>
</comment>
<sequence>MRINETRDVLKRVLAEKQHGEIAVVSSFGAESAVLLHLVAEVDPATPVIFIDTRMLFEETLAYKDQLIRTLGLTDVRTVSPDGKVIRQNDPYGRMHLSEPDACCGFRKTEVLRNALAPFDGWITGRKRFQAATRDTVETFEQASDGKLKVNPLAHWTKEDIDAYFERFDLPPHPLVEHGYLSIGCASCTSAVKPGEDVRAGRWRGSDKTECGIHFENGKLVRGSGANTSE</sequence>
<keyword evidence="4" id="KW-0479">Metal-binding</keyword>
<comment type="similarity">
    <text evidence="1 4">Belongs to the PAPS reductase family. CysH subfamily.</text>
</comment>
<dbReference type="PIRSF" id="PIRSF000857">
    <property type="entry name" value="PAPS_reductase"/>
    <property type="match status" value="1"/>
</dbReference>
<evidence type="ECO:0000313" key="7">
    <source>
        <dbReference type="Proteomes" id="UP000291301"/>
    </source>
</evidence>
<accession>A0A4R0P8Z4</accession>
<keyword evidence="4" id="KW-0408">Iron</keyword>
<dbReference type="PANTHER" id="PTHR46509:SF1">
    <property type="entry name" value="PHOSPHOADENOSINE PHOSPHOSULFATE REDUCTASE"/>
    <property type="match status" value="1"/>
</dbReference>
<feature type="active site" description="Nucleophile; cysteine thiosulfonate intermediate" evidence="4">
    <location>
        <position position="211"/>
    </location>
</feature>
<comment type="function">
    <text evidence="4">Catalyzes the formation of sulfite from adenosine 5'-phosphosulfate (APS) using thioredoxin as an electron donor.</text>
</comment>
<dbReference type="AlphaFoldDB" id="A0A4R0P8Z4"/>
<dbReference type="GO" id="GO:0019379">
    <property type="term" value="P:sulfate assimilation, phosphoadenylyl sulfate reduction by phosphoadenylyl-sulfate reductase (thioredoxin)"/>
    <property type="evidence" value="ECO:0007669"/>
    <property type="project" value="UniProtKB-UniRule"/>
</dbReference>
<dbReference type="GO" id="GO:0005737">
    <property type="term" value="C:cytoplasm"/>
    <property type="evidence" value="ECO:0007669"/>
    <property type="project" value="UniProtKB-SubCell"/>
</dbReference>
<dbReference type="GO" id="GO:0070814">
    <property type="term" value="P:hydrogen sulfide biosynthetic process"/>
    <property type="evidence" value="ECO:0007669"/>
    <property type="project" value="UniProtKB-UniRule"/>
</dbReference>
<evidence type="ECO:0000256" key="4">
    <source>
        <dbReference type="HAMAP-Rule" id="MF_00063"/>
    </source>
</evidence>
<feature type="binding site" evidence="4">
    <location>
        <position position="104"/>
    </location>
    <ligand>
        <name>[4Fe-4S] cluster</name>
        <dbReference type="ChEBI" id="CHEBI:49883"/>
    </ligand>
</feature>
<evidence type="ECO:0000256" key="2">
    <source>
        <dbReference type="ARBA" id="ARBA00023002"/>
    </source>
</evidence>
<evidence type="ECO:0000256" key="3">
    <source>
        <dbReference type="ARBA" id="ARBA00024327"/>
    </source>
</evidence>
<keyword evidence="7" id="KW-1185">Reference proteome</keyword>
<feature type="binding site" evidence="4">
    <location>
        <position position="103"/>
    </location>
    <ligand>
        <name>[4Fe-4S] cluster</name>
        <dbReference type="ChEBI" id="CHEBI:49883"/>
    </ligand>
</feature>
<dbReference type="GO" id="GO:0051539">
    <property type="term" value="F:4 iron, 4 sulfur cluster binding"/>
    <property type="evidence" value="ECO:0007669"/>
    <property type="project" value="UniProtKB-UniRule"/>
</dbReference>
<comment type="caution">
    <text evidence="6">The sequence shown here is derived from an EMBL/GenBank/DDBJ whole genome shotgun (WGS) entry which is preliminary data.</text>
</comment>
<dbReference type="Gene3D" id="3.40.50.620">
    <property type="entry name" value="HUPs"/>
    <property type="match status" value="1"/>
</dbReference>
<comment type="subcellular location">
    <subcellularLocation>
        <location evidence="4">Cytoplasm</location>
    </subcellularLocation>
</comment>
<comment type="catalytic activity">
    <reaction evidence="4">
        <text>[thioredoxin]-disulfide + sulfite + AMP + 2 H(+) = adenosine 5'-phosphosulfate + [thioredoxin]-dithiol</text>
        <dbReference type="Rhea" id="RHEA:21976"/>
        <dbReference type="Rhea" id="RHEA-COMP:10698"/>
        <dbReference type="Rhea" id="RHEA-COMP:10700"/>
        <dbReference type="ChEBI" id="CHEBI:15378"/>
        <dbReference type="ChEBI" id="CHEBI:17359"/>
        <dbReference type="ChEBI" id="CHEBI:29950"/>
        <dbReference type="ChEBI" id="CHEBI:50058"/>
        <dbReference type="ChEBI" id="CHEBI:58243"/>
        <dbReference type="ChEBI" id="CHEBI:456215"/>
        <dbReference type="EC" id="1.8.4.10"/>
    </reaction>
</comment>
<dbReference type="GO" id="GO:0004604">
    <property type="term" value="F:phosphoadenylyl-sulfate reductase (thioredoxin) activity"/>
    <property type="evidence" value="ECO:0007669"/>
    <property type="project" value="UniProtKB-UniRule"/>
</dbReference>
<evidence type="ECO:0000259" key="5">
    <source>
        <dbReference type="Pfam" id="PF01507"/>
    </source>
</evidence>
<dbReference type="GO" id="GO:0046872">
    <property type="term" value="F:metal ion binding"/>
    <property type="evidence" value="ECO:0007669"/>
    <property type="project" value="UniProtKB-KW"/>
</dbReference>
<dbReference type="InterPro" id="IPR002500">
    <property type="entry name" value="PAPS_reduct_dom"/>
</dbReference>
<dbReference type="PANTHER" id="PTHR46509">
    <property type="entry name" value="PHOSPHOADENOSINE PHOSPHOSULFATE REDUCTASE"/>
    <property type="match status" value="1"/>
</dbReference>
<dbReference type="OrthoDB" id="9794018at2"/>
<feature type="domain" description="Phosphoadenosine phosphosulphate reductase" evidence="5">
    <location>
        <begin position="22"/>
        <end position="191"/>
    </location>
</feature>
<dbReference type="Proteomes" id="UP000291301">
    <property type="component" value="Unassembled WGS sequence"/>
</dbReference>
<evidence type="ECO:0000313" key="6">
    <source>
        <dbReference type="EMBL" id="TCD13534.1"/>
    </source>
</evidence>
<keyword evidence="2 4" id="KW-0560">Oxidoreductase</keyword>
<feature type="binding site" evidence="4">
    <location>
        <position position="188"/>
    </location>
    <ligand>
        <name>[4Fe-4S] cluster</name>
        <dbReference type="ChEBI" id="CHEBI:49883"/>
    </ligand>
</feature>